<dbReference type="GO" id="GO:0046872">
    <property type="term" value="F:metal ion binding"/>
    <property type="evidence" value="ECO:0007669"/>
    <property type="project" value="UniProtKB-KW"/>
</dbReference>
<dbReference type="InterPro" id="IPR003780">
    <property type="entry name" value="COX15/CtaA_fam"/>
</dbReference>
<comment type="catalytic activity">
    <reaction evidence="11">
        <text>Fe(II)-heme o + 2 A + H2O = Fe(II)-heme a + 2 AH2</text>
        <dbReference type="Rhea" id="RHEA:63388"/>
        <dbReference type="ChEBI" id="CHEBI:13193"/>
        <dbReference type="ChEBI" id="CHEBI:15377"/>
        <dbReference type="ChEBI" id="CHEBI:17499"/>
        <dbReference type="ChEBI" id="CHEBI:60530"/>
        <dbReference type="ChEBI" id="CHEBI:61715"/>
        <dbReference type="EC" id="1.17.99.9"/>
    </reaction>
    <physiologicalReaction direction="left-to-right" evidence="11">
        <dbReference type="Rhea" id="RHEA:63389"/>
    </physiologicalReaction>
</comment>
<evidence type="ECO:0000256" key="2">
    <source>
        <dbReference type="ARBA" id="ARBA00004141"/>
    </source>
</evidence>
<evidence type="ECO:0000256" key="5">
    <source>
        <dbReference type="ARBA" id="ARBA00022989"/>
    </source>
</evidence>
<comment type="subcellular location">
    <subcellularLocation>
        <location evidence="2">Membrane</location>
        <topology evidence="2">Multi-pass membrane protein</topology>
    </subcellularLocation>
</comment>
<dbReference type="RefSeq" id="XP_001743414.1">
    <property type="nucleotide sequence ID" value="XM_001743362.1"/>
</dbReference>
<dbReference type="AlphaFoldDB" id="A9USM5"/>
<evidence type="ECO:0000313" key="13">
    <source>
        <dbReference type="EMBL" id="EDQ92128.1"/>
    </source>
</evidence>
<feature type="transmembrane region" description="Helical" evidence="12">
    <location>
        <begin position="297"/>
        <end position="315"/>
    </location>
</feature>
<dbReference type="GeneID" id="5888608"/>
<evidence type="ECO:0000256" key="3">
    <source>
        <dbReference type="ARBA" id="ARBA00022692"/>
    </source>
</evidence>
<protein>
    <submittedName>
        <fullName evidence="13">Uncharacterized protein</fullName>
    </submittedName>
</protein>
<evidence type="ECO:0000256" key="6">
    <source>
        <dbReference type="ARBA" id="ARBA00023002"/>
    </source>
</evidence>
<feature type="transmembrane region" description="Helical" evidence="12">
    <location>
        <begin position="356"/>
        <end position="374"/>
    </location>
</feature>
<comment type="cofactor">
    <cofactor evidence="1">
        <name>heme b</name>
        <dbReference type="ChEBI" id="CHEBI:60344"/>
    </cofactor>
</comment>
<dbReference type="InterPro" id="IPR023754">
    <property type="entry name" value="HemeA_Synthase_type2"/>
</dbReference>
<dbReference type="OMA" id="AFVCYSW"/>
<feature type="transmembrane region" description="Helical" evidence="12">
    <location>
        <begin position="327"/>
        <end position="350"/>
    </location>
</feature>
<proteinExistence type="predicted"/>
<keyword evidence="6" id="KW-0560">Oxidoreductase</keyword>
<dbReference type="GO" id="GO:0005743">
    <property type="term" value="C:mitochondrial inner membrane"/>
    <property type="evidence" value="ECO:0000318"/>
    <property type="project" value="GO_Central"/>
</dbReference>
<keyword evidence="9 12" id="KW-0472">Membrane</keyword>
<keyword evidence="7" id="KW-0408">Iron</keyword>
<dbReference type="PANTHER" id="PTHR23289">
    <property type="entry name" value="CYTOCHROME C OXIDASE ASSEMBLY PROTEIN COX15"/>
    <property type="match status" value="1"/>
</dbReference>
<dbReference type="FunCoup" id="A9USM5">
    <property type="interactions" value="1269"/>
</dbReference>
<reference evidence="13 14" key="1">
    <citation type="journal article" date="2008" name="Nature">
        <title>The genome of the choanoflagellate Monosiga brevicollis and the origin of metazoans.</title>
        <authorList>
            <consortium name="JGI Sequencing"/>
            <person name="King N."/>
            <person name="Westbrook M.J."/>
            <person name="Young S.L."/>
            <person name="Kuo A."/>
            <person name="Abedin M."/>
            <person name="Chapman J."/>
            <person name="Fairclough S."/>
            <person name="Hellsten U."/>
            <person name="Isogai Y."/>
            <person name="Letunic I."/>
            <person name="Marr M."/>
            <person name="Pincus D."/>
            <person name="Putnam N."/>
            <person name="Rokas A."/>
            <person name="Wright K.J."/>
            <person name="Zuzow R."/>
            <person name="Dirks W."/>
            <person name="Good M."/>
            <person name="Goodstein D."/>
            <person name="Lemons D."/>
            <person name="Li W."/>
            <person name="Lyons J.B."/>
            <person name="Morris A."/>
            <person name="Nichols S."/>
            <person name="Richter D.J."/>
            <person name="Salamov A."/>
            <person name="Bork P."/>
            <person name="Lim W.A."/>
            <person name="Manning G."/>
            <person name="Miller W.T."/>
            <person name="McGinnis W."/>
            <person name="Shapiro H."/>
            <person name="Tjian R."/>
            <person name="Grigoriev I.V."/>
            <person name="Rokhsar D."/>
        </authorList>
    </citation>
    <scope>NUCLEOTIDE SEQUENCE [LARGE SCALE GENOMIC DNA]</scope>
    <source>
        <strain evidence="14">MX1 / ATCC 50154</strain>
    </source>
</reference>
<gene>
    <name evidence="13" type="ORF">MONBRDRAFT_14857</name>
</gene>
<dbReference type="Pfam" id="PF02628">
    <property type="entry name" value="COX15-CtaA"/>
    <property type="match status" value="1"/>
</dbReference>
<keyword evidence="5 12" id="KW-1133">Transmembrane helix</keyword>
<comment type="pathway">
    <text evidence="10">Porphyrin-containing compound metabolism; heme A biosynthesis; heme A from heme O: step 1/1.</text>
</comment>
<evidence type="ECO:0000256" key="7">
    <source>
        <dbReference type="ARBA" id="ARBA00023004"/>
    </source>
</evidence>
<evidence type="ECO:0000313" key="14">
    <source>
        <dbReference type="Proteomes" id="UP000001357"/>
    </source>
</evidence>
<evidence type="ECO:0000256" key="4">
    <source>
        <dbReference type="ARBA" id="ARBA00022723"/>
    </source>
</evidence>
<dbReference type="EMBL" id="CH991544">
    <property type="protein sequence ID" value="EDQ92128.1"/>
    <property type="molecule type" value="Genomic_DNA"/>
</dbReference>
<feature type="transmembrane region" description="Helical" evidence="12">
    <location>
        <begin position="192"/>
        <end position="216"/>
    </location>
</feature>
<sequence>MAALPHQSFLRSPVRFNATAATPAAAADAVSSLRSSQLQVGAWMLGCTSLIFGAVVLGGVTRLTESGLSMTKWHPIKGMKAPTTQAEWEAEFEHYKQFPEYKYSVGMTLEDFKQIFFMEYAHRMWGRLIGMAFILPGAYFALKKKIQPQLRPVVLAIGGLIGFQGVLGWLMVKSGLDYDPQGKHAPRVSQYRLAAHLGSAFVLYVMTLYTGLLHVLPAQPLQGDLKRLRTFRKLAHGIAGLVFVTAISGAFVAGMDAGLIYNEFPFMGESLVPTDINVLQPIWKNVFENPATAQFDHRVLGTSTGLAVAGLWAYARKLSLPPRARIATHAMLGMVAVQITLGISTLLYFVPTPLAATHQAGSLGLLTFATWLLYELRAVPK</sequence>
<evidence type="ECO:0000256" key="12">
    <source>
        <dbReference type="SAM" id="Phobius"/>
    </source>
</evidence>
<dbReference type="STRING" id="81824.A9USM5"/>
<dbReference type="GO" id="GO:0006784">
    <property type="term" value="P:heme A biosynthetic process"/>
    <property type="evidence" value="ECO:0000318"/>
    <property type="project" value="GO_Central"/>
</dbReference>
<dbReference type="InParanoid" id="A9USM5"/>
<dbReference type="Proteomes" id="UP000001357">
    <property type="component" value="Unassembled WGS sequence"/>
</dbReference>
<evidence type="ECO:0000256" key="9">
    <source>
        <dbReference type="ARBA" id="ARBA00023136"/>
    </source>
</evidence>
<name>A9USM5_MONBE</name>
<feature type="transmembrane region" description="Helical" evidence="12">
    <location>
        <begin position="154"/>
        <end position="172"/>
    </location>
</feature>
<evidence type="ECO:0000256" key="11">
    <source>
        <dbReference type="ARBA" id="ARBA00048044"/>
    </source>
</evidence>
<organism evidence="13 14">
    <name type="scientific">Monosiga brevicollis</name>
    <name type="common">Choanoflagellate</name>
    <dbReference type="NCBI Taxonomy" id="81824"/>
    <lineage>
        <taxon>Eukaryota</taxon>
        <taxon>Choanoflagellata</taxon>
        <taxon>Craspedida</taxon>
        <taxon>Salpingoecidae</taxon>
        <taxon>Monosiga</taxon>
    </lineage>
</organism>
<dbReference type="GO" id="GO:0016653">
    <property type="term" value="F:oxidoreductase activity, acting on NAD(P)H, heme protein as acceptor"/>
    <property type="evidence" value="ECO:0000318"/>
    <property type="project" value="GO_Central"/>
</dbReference>
<feature type="transmembrane region" description="Helical" evidence="12">
    <location>
        <begin position="237"/>
        <end position="261"/>
    </location>
</feature>
<dbReference type="PANTHER" id="PTHR23289:SF2">
    <property type="entry name" value="CYTOCHROME C OXIDASE ASSEMBLY PROTEIN COX15 HOMOLOG"/>
    <property type="match status" value="1"/>
</dbReference>
<feature type="transmembrane region" description="Helical" evidence="12">
    <location>
        <begin position="40"/>
        <end position="60"/>
    </location>
</feature>
<keyword evidence="4" id="KW-0479">Metal-binding</keyword>
<dbReference type="GO" id="GO:0120547">
    <property type="term" value="F:heme A synthase activity"/>
    <property type="evidence" value="ECO:0007669"/>
    <property type="project" value="UniProtKB-EC"/>
</dbReference>
<keyword evidence="14" id="KW-1185">Reference proteome</keyword>
<accession>A9USM5</accession>
<evidence type="ECO:0000256" key="1">
    <source>
        <dbReference type="ARBA" id="ARBA00001970"/>
    </source>
</evidence>
<evidence type="ECO:0000256" key="10">
    <source>
        <dbReference type="ARBA" id="ARBA00044501"/>
    </source>
</evidence>
<dbReference type="eggNOG" id="KOG2725">
    <property type="taxonomic scope" value="Eukaryota"/>
</dbReference>
<dbReference type="KEGG" id="mbr:MONBRDRAFT_14857"/>
<keyword evidence="8" id="KW-0350">Heme biosynthesis</keyword>
<evidence type="ECO:0000256" key="8">
    <source>
        <dbReference type="ARBA" id="ARBA00023133"/>
    </source>
</evidence>
<feature type="transmembrane region" description="Helical" evidence="12">
    <location>
        <begin position="124"/>
        <end position="142"/>
    </location>
</feature>
<keyword evidence="3 12" id="KW-0812">Transmembrane</keyword>